<dbReference type="Proteomes" id="UP000780345">
    <property type="component" value="Unassembled WGS sequence"/>
</dbReference>
<name>A0A930DHI0_NEISI</name>
<sequence length="52" mass="5823">MGLAHDMNAKTRIDSDYQAASFAGKAHATTRRPNNLIPARPTPFRRPFFPLP</sequence>
<accession>A0A930DHI0</accession>
<reference evidence="2" key="1">
    <citation type="submission" date="2020-04" db="EMBL/GenBank/DDBJ databases">
        <title>Deep metagenomics examines the oral microbiome during advanced dental caries in children, revealing novel taxa and co-occurrences with host molecules.</title>
        <authorList>
            <person name="Baker J.L."/>
            <person name="Morton J.T."/>
            <person name="Dinis M."/>
            <person name="Alvarez R."/>
            <person name="Tran N.C."/>
            <person name="Knight R."/>
            <person name="Edlund A."/>
        </authorList>
    </citation>
    <scope>NUCLEOTIDE SEQUENCE</scope>
    <source>
        <strain evidence="2">JCVI_32_bin.62</strain>
    </source>
</reference>
<dbReference type="AlphaFoldDB" id="A0A930DHI0"/>
<gene>
    <name evidence="2" type="ORF">HXM80_05855</name>
</gene>
<evidence type="ECO:0000313" key="3">
    <source>
        <dbReference type="Proteomes" id="UP000780345"/>
    </source>
</evidence>
<dbReference type="EMBL" id="JABZQQ010000040">
    <property type="protein sequence ID" value="MBF1265203.1"/>
    <property type="molecule type" value="Genomic_DNA"/>
</dbReference>
<evidence type="ECO:0000313" key="2">
    <source>
        <dbReference type="EMBL" id="MBF1265203.1"/>
    </source>
</evidence>
<protein>
    <submittedName>
        <fullName evidence="2">Uncharacterized protein</fullName>
    </submittedName>
</protein>
<feature type="region of interest" description="Disordered" evidence="1">
    <location>
        <begin position="24"/>
        <end position="52"/>
    </location>
</feature>
<evidence type="ECO:0000256" key="1">
    <source>
        <dbReference type="SAM" id="MobiDB-lite"/>
    </source>
</evidence>
<dbReference type="RefSeq" id="WP_311152764.1">
    <property type="nucleotide sequence ID" value="NZ_CAUOMS010000134.1"/>
</dbReference>
<comment type="caution">
    <text evidence="2">The sequence shown here is derived from an EMBL/GenBank/DDBJ whole genome shotgun (WGS) entry which is preliminary data.</text>
</comment>
<proteinExistence type="predicted"/>
<organism evidence="2 3">
    <name type="scientific">Neisseria sicca</name>
    <dbReference type="NCBI Taxonomy" id="490"/>
    <lineage>
        <taxon>Bacteria</taxon>
        <taxon>Pseudomonadati</taxon>
        <taxon>Pseudomonadota</taxon>
        <taxon>Betaproteobacteria</taxon>
        <taxon>Neisseriales</taxon>
        <taxon>Neisseriaceae</taxon>
        <taxon>Neisseria</taxon>
    </lineage>
</organism>